<name>A0ABW5ZX51_9FLAO</name>
<keyword evidence="1" id="KW-0418">Kinase</keyword>
<dbReference type="InterPro" id="IPR014721">
    <property type="entry name" value="Ribsml_uS5_D2-typ_fold_subgr"/>
</dbReference>
<dbReference type="InterPro" id="IPR047765">
    <property type="entry name" value="GHMP_GYDIA-like"/>
</dbReference>
<accession>A0ABW5ZX51</accession>
<proteinExistence type="predicted"/>
<evidence type="ECO:0000313" key="2">
    <source>
        <dbReference type="Proteomes" id="UP001597548"/>
    </source>
</evidence>
<sequence>MKSFYSHGKLLLTGEYLVLDGALALAVPSIYGQSLNIEKGEDGILKWISLDENGKIWLEAEFNLDNKMIVSSLTPQNDISERLLEILNVAKQLNPEFLTNESGYNITTELGFPKNWGLGTSSTLISNVASWAKVHAYSLLEQTFGGSGYDIACAKATGSLTFQLNKNEISRSHRNDKEQLITSVDFNPSFKNHIYFVHLNQKQNSRDGIKQYRKNTSDLSSSIARINIITARMITCNSLDEFQKLMDDHEQLISEIIKEMPIKTRLFNDFNGSIKSLGAWGGDFVMVASKDNPTSYFESKGFTTILSYSEMVLKS</sequence>
<comment type="caution">
    <text evidence="1">The sequence shown here is derived from an EMBL/GenBank/DDBJ whole genome shotgun (WGS) entry which is preliminary data.</text>
</comment>
<dbReference type="SUPFAM" id="SSF54211">
    <property type="entry name" value="Ribosomal protein S5 domain 2-like"/>
    <property type="match status" value="1"/>
</dbReference>
<dbReference type="EMBL" id="JBHUOS010000014">
    <property type="protein sequence ID" value="MFD2917512.1"/>
    <property type="molecule type" value="Genomic_DNA"/>
</dbReference>
<keyword evidence="2" id="KW-1185">Reference proteome</keyword>
<evidence type="ECO:0000313" key="1">
    <source>
        <dbReference type="EMBL" id="MFD2917512.1"/>
    </source>
</evidence>
<dbReference type="InterPro" id="IPR020568">
    <property type="entry name" value="Ribosomal_Su5_D2-typ_SF"/>
</dbReference>
<dbReference type="GO" id="GO:0016301">
    <property type="term" value="F:kinase activity"/>
    <property type="evidence" value="ECO:0007669"/>
    <property type="project" value="UniProtKB-KW"/>
</dbReference>
<dbReference type="NCBIfam" id="NF040656">
    <property type="entry name" value="GHMP_GYDIA"/>
    <property type="match status" value="1"/>
</dbReference>
<organism evidence="1 2">
    <name type="scientific">Psychroserpens luteus</name>
    <dbReference type="NCBI Taxonomy" id="1434066"/>
    <lineage>
        <taxon>Bacteria</taxon>
        <taxon>Pseudomonadati</taxon>
        <taxon>Bacteroidota</taxon>
        <taxon>Flavobacteriia</taxon>
        <taxon>Flavobacteriales</taxon>
        <taxon>Flavobacteriaceae</taxon>
        <taxon>Psychroserpens</taxon>
    </lineage>
</organism>
<dbReference type="Proteomes" id="UP001597548">
    <property type="component" value="Unassembled WGS sequence"/>
</dbReference>
<dbReference type="RefSeq" id="WP_194508810.1">
    <property type="nucleotide sequence ID" value="NZ_JADILU010000006.1"/>
</dbReference>
<protein>
    <submittedName>
        <fullName evidence="1">GYDIA family GHMP kinase</fullName>
    </submittedName>
</protein>
<gene>
    <name evidence="1" type="ORF">ACFS29_17795</name>
</gene>
<reference evidence="2" key="1">
    <citation type="journal article" date="2019" name="Int. J. Syst. Evol. Microbiol.">
        <title>The Global Catalogue of Microorganisms (GCM) 10K type strain sequencing project: providing services to taxonomists for standard genome sequencing and annotation.</title>
        <authorList>
            <consortium name="The Broad Institute Genomics Platform"/>
            <consortium name="The Broad Institute Genome Sequencing Center for Infectious Disease"/>
            <person name="Wu L."/>
            <person name="Ma J."/>
        </authorList>
    </citation>
    <scope>NUCLEOTIDE SEQUENCE [LARGE SCALE GENOMIC DNA]</scope>
    <source>
        <strain evidence="2">KCTC 32514</strain>
    </source>
</reference>
<keyword evidence="1" id="KW-0808">Transferase</keyword>
<dbReference type="Gene3D" id="3.30.230.10">
    <property type="match status" value="1"/>
</dbReference>